<dbReference type="OrthoDB" id="247013at2759"/>
<dbReference type="GeneID" id="20316232"/>
<evidence type="ECO:0000313" key="2">
    <source>
        <dbReference type="EMBL" id="KER31817.1"/>
    </source>
</evidence>
<proteinExistence type="predicted"/>
<dbReference type="RefSeq" id="XP_009164456.1">
    <property type="nucleotide sequence ID" value="XM_009166192.1"/>
</dbReference>
<dbReference type="AlphaFoldDB" id="A0A075A0P9"/>
<dbReference type="EMBL" id="KL596641">
    <property type="protein sequence ID" value="KER31817.1"/>
    <property type="molecule type" value="Genomic_DNA"/>
</dbReference>
<dbReference type="Proteomes" id="UP000054324">
    <property type="component" value="Unassembled WGS sequence"/>
</dbReference>
<feature type="region of interest" description="Disordered" evidence="1">
    <location>
        <begin position="1"/>
        <end position="27"/>
    </location>
</feature>
<protein>
    <submittedName>
        <fullName evidence="2">Uncharacterized protein</fullName>
    </submittedName>
</protein>
<evidence type="ECO:0000256" key="1">
    <source>
        <dbReference type="SAM" id="MobiDB-lite"/>
    </source>
</evidence>
<reference evidence="2 3" key="1">
    <citation type="submission" date="2013-11" db="EMBL/GenBank/DDBJ databases">
        <title>Opisthorchis viverrini - life in the bile duct.</title>
        <authorList>
            <person name="Young N.D."/>
            <person name="Nagarajan N."/>
            <person name="Lin S.J."/>
            <person name="Korhonen P.K."/>
            <person name="Jex A.R."/>
            <person name="Hall R.S."/>
            <person name="Safavi-Hemami H."/>
            <person name="Kaewkong W."/>
            <person name="Bertrand D."/>
            <person name="Gao S."/>
            <person name="Seet Q."/>
            <person name="Wongkham S."/>
            <person name="Teh B.T."/>
            <person name="Wongkham C."/>
            <person name="Intapan P.M."/>
            <person name="Maleewong W."/>
            <person name="Yang X."/>
            <person name="Hu M."/>
            <person name="Wang Z."/>
            <person name="Hofmann A."/>
            <person name="Sternberg P.W."/>
            <person name="Tan P."/>
            <person name="Wang J."/>
            <person name="Gasser R.B."/>
        </authorList>
    </citation>
    <scope>NUCLEOTIDE SEQUENCE [LARGE SCALE GENOMIC DNA]</scope>
</reference>
<sequence>MIAAQRYDQSWTVVSSAPKGSRKKRSSVAPFQCLTAIPPEGSMRAGILPGCPTLDTGSR</sequence>
<name>A0A075A0P9_OPIVI</name>
<dbReference type="CTD" id="20316232"/>
<keyword evidence="3" id="KW-1185">Reference proteome</keyword>
<gene>
    <name evidence="2" type="ORF">T265_02044</name>
</gene>
<accession>A0A075A0P9</accession>
<evidence type="ECO:0000313" key="3">
    <source>
        <dbReference type="Proteomes" id="UP000054324"/>
    </source>
</evidence>
<dbReference type="KEGG" id="ovi:T265_02044"/>
<organism evidence="2 3">
    <name type="scientific">Opisthorchis viverrini</name>
    <name type="common">Southeast Asian liver fluke</name>
    <dbReference type="NCBI Taxonomy" id="6198"/>
    <lineage>
        <taxon>Eukaryota</taxon>
        <taxon>Metazoa</taxon>
        <taxon>Spiralia</taxon>
        <taxon>Lophotrochozoa</taxon>
        <taxon>Platyhelminthes</taxon>
        <taxon>Trematoda</taxon>
        <taxon>Digenea</taxon>
        <taxon>Opisthorchiida</taxon>
        <taxon>Opisthorchiata</taxon>
        <taxon>Opisthorchiidae</taxon>
        <taxon>Opisthorchis</taxon>
    </lineage>
</organism>